<evidence type="ECO:0000256" key="1">
    <source>
        <dbReference type="ARBA" id="ARBA00022737"/>
    </source>
</evidence>
<dbReference type="AlphaFoldDB" id="A0A4Z0M736"/>
<dbReference type="InterPro" id="IPR002110">
    <property type="entry name" value="Ankyrin_rpt"/>
</dbReference>
<dbReference type="InterPro" id="IPR036770">
    <property type="entry name" value="Ankyrin_rpt-contain_sf"/>
</dbReference>
<dbReference type="Proteomes" id="UP000298050">
    <property type="component" value="Unassembled WGS sequence"/>
</dbReference>
<comment type="caution">
    <text evidence="4">The sequence shown here is derived from an EMBL/GenBank/DDBJ whole genome shotgun (WGS) entry which is preliminary data.</text>
</comment>
<protein>
    <submittedName>
        <fullName evidence="4">Ankyrin repeat domain-containing protein</fullName>
    </submittedName>
</protein>
<dbReference type="Pfam" id="PF12796">
    <property type="entry name" value="Ank_2"/>
    <property type="match status" value="1"/>
</dbReference>
<sequence>MRCMLSDNTRAWMRDNGFDPAVIDAPGKYADTALMLACRHGATAIALELLGAGADHAHRNMDGTDALWACVVSNNVELADALLAAGTDIDNQNDNGATALMYAASAGKTQWVKYFLERGADTGRRSLDDFSALDLASNIECLRLLRASA</sequence>
<proteinExistence type="predicted"/>
<dbReference type="EMBL" id="SRLE01000004">
    <property type="protein sequence ID" value="TGD75341.1"/>
    <property type="molecule type" value="Genomic_DNA"/>
</dbReference>
<dbReference type="Pfam" id="PF00023">
    <property type="entry name" value="Ank"/>
    <property type="match status" value="1"/>
</dbReference>
<organism evidence="4 5">
    <name type="scientific">Mangrovimicrobium sediminis</name>
    <dbReference type="NCBI Taxonomy" id="2562682"/>
    <lineage>
        <taxon>Bacteria</taxon>
        <taxon>Pseudomonadati</taxon>
        <taxon>Pseudomonadota</taxon>
        <taxon>Gammaproteobacteria</taxon>
        <taxon>Cellvibrionales</taxon>
        <taxon>Halieaceae</taxon>
        <taxon>Mangrovimicrobium</taxon>
    </lineage>
</organism>
<dbReference type="PANTHER" id="PTHR24173">
    <property type="entry name" value="ANKYRIN REPEAT CONTAINING"/>
    <property type="match status" value="1"/>
</dbReference>
<evidence type="ECO:0000256" key="3">
    <source>
        <dbReference type="PROSITE-ProRule" id="PRU00023"/>
    </source>
</evidence>
<keyword evidence="1" id="KW-0677">Repeat</keyword>
<evidence type="ECO:0000313" key="4">
    <source>
        <dbReference type="EMBL" id="TGD75341.1"/>
    </source>
</evidence>
<keyword evidence="2 3" id="KW-0040">ANK repeat</keyword>
<feature type="repeat" description="ANK" evidence="3">
    <location>
        <begin position="62"/>
        <end position="94"/>
    </location>
</feature>
<keyword evidence="5" id="KW-1185">Reference proteome</keyword>
<reference evidence="4 5" key="1">
    <citation type="submission" date="2019-04" db="EMBL/GenBank/DDBJ databases">
        <title>Taxonomy of novel Haliea sp. from mangrove soil of West Coast of India.</title>
        <authorList>
            <person name="Verma A."/>
            <person name="Kumar P."/>
            <person name="Krishnamurthi S."/>
        </authorList>
    </citation>
    <scope>NUCLEOTIDE SEQUENCE [LARGE SCALE GENOMIC DNA]</scope>
    <source>
        <strain evidence="4 5">SAOS-164</strain>
    </source>
</reference>
<dbReference type="PANTHER" id="PTHR24173:SF76">
    <property type="match status" value="1"/>
</dbReference>
<evidence type="ECO:0000256" key="2">
    <source>
        <dbReference type="ARBA" id="ARBA00023043"/>
    </source>
</evidence>
<feature type="repeat" description="ANK" evidence="3">
    <location>
        <begin position="95"/>
        <end position="127"/>
    </location>
</feature>
<dbReference type="OrthoDB" id="9811849at2"/>
<dbReference type="SUPFAM" id="SSF48403">
    <property type="entry name" value="Ankyrin repeat"/>
    <property type="match status" value="1"/>
</dbReference>
<gene>
    <name evidence="4" type="ORF">E4634_03540</name>
</gene>
<dbReference type="PROSITE" id="PS50297">
    <property type="entry name" value="ANK_REP_REGION"/>
    <property type="match status" value="1"/>
</dbReference>
<evidence type="ECO:0000313" key="5">
    <source>
        <dbReference type="Proteomes" id="UP000298050"/>
    </source>
</evidence>
<name>A0A4Z0M736_9GAMM</name>
<dbReference type="SMART" id="SM00248">
    <property type="entry name" value="ANK"/>
    <property type="match status" value="3"/>
</dbReference>
<dbReference type="Gene3D" id="1.25.40.20">
    <property type="entry name" value="Ankyrin repeat-containing domain"/>
    <property type="match status" value="1"/>
</dbReference>
<accession>A0A4Z0M736</accession>
<dbReference type="PROSITE" id="PS50088">
    <property type="entry name" value="ANK_REPEAT"/>
    <property type="match status" value="2"/>
</dbReference>